<feature type="region of interest" description="Disordered" evidence="7">
    <location>
        <begin position="279"/>
        <end position="361"/>
    </location>
</feature>
<organism evidence="9 10">
    <name type="scientific">Halalkaliarchaeum desulfuricum</name>
    <dbReference type="NCBI Taxonomy" id="2055893"/>
    <lineage>
        <taxon>Archaea</taxon>
        <taxon>Methanobacteriati</taxon>
        <taxon>Methanobacteriota</taxon>
        <taxon>Stenosarchaea group</taxon>
        <taxon>Halobacteria</taxon>
        <taxon>Halobacteriales</taxon>
        <taxon>Haloferacaceae</taxon>
        <taxon>Halalkaliarchaeum</taxon>
    </lineage>
</organism>
<feature type="transmembrane region" description="Helical" evidence="8">
    <location>
        <begin position="243"/>
        <end position="274"/>
    </location>
</feature>
<feature type="region of interest" description="Disordered" evidence="7">
    <location>
        <begin position="1"/>
        <end position="22"/>
    </location>
</feature>
<evidence type="ECO:0000313" key="10">
    <source>
        <dbReference type="Proteomes" id="UP000263012"/>
    </source>
</evidence>
<name>A0A343TLX8_9EURY</name>
<proteinExistence type="predicted"/>
<dbReference type="EMBL" id="CP025066">
    <property type="protein sequence ID" value="AUX10100.1"/>
    <property type="molecule type" value="Genomic_DNA"/>
</dbReference>
<dbReference type="NCBIfam" id="TIGR00765">
    <property type="entry name" value="yihY_not_rbn"/>
    <property type="match status" value="1"/>
</dbReference>
<dbReference type="PANTHER" id="PTHR30213">
    <property type="entry name" value="INNER MEMBRANE PROTEIN YHJD"/>
    <property type="match status" value="1"/>
</dbReference>
<dbReference type="AlphaFoldDB" id="A0A343TLX8"/>
<dbReference type="KEGG" id="hdf:AArcSl_2479"/>
<sequence>MNSTRSSPAGGGTNSGRSDSRLSRSVGLIRDVATVVQNEQVTFLAASVAYYAFVSLFPALLLLFALSTTFFGEQIAATFVGLVAGILTPEGEQIILEAIAGAEGRVGATVVGVVVLVWSTLKVFRGLDAAFVRVYGAEKTIGILDELLDAVLVATSIGLGAALMIVTAGVIAALDPGPLYGITSVLALPVVLAVVFFPLYYLLPYAEVTVREVLPGTAFAAVGWTLLQAGFQVYAAAAGQYQVYGFVGGILLIVTWLYFAAIVLLVGAAINAVLDGDSDHKGDGEQPDGESSPSRGVSRLRDTFFRRGGARRRPNGTTDRQLQQSPVREGARMADDDRDDGEPTGASDDPTSADSRDGVQGAPDVAAMQAELEELRARLEEFEGDVERRTVEKPELEAELKRYVRSRLRRGHARGWGPYLVLLYGVILTLGAFYYLSGGWAIAAMIVLFLSTLGLYVLFVLAGIGLNALDTPGKAIDYVRDRR</sequence>
<evidence type="ECO:0000313" key="9">
    <source>
        <dbReference type="EMBL" id="AUX10100.1"/>
    </source>
</evidence>
<protein>
    <submittedName>
        <fullName evidence="9">Ribonuclease BN</fullName>
    </submittedName>
</protein>
<feature type="compositionally biased region" description="Polar residues" evidence="7">
    <location>
        <begin position="315"/>
        <end position="326"/>
    </location>
</feature>
<dbReference type="PANTHER" id="PTHR30213:SF0">
    <property type="entry name" value="UPF0761 MEMBRANE PROTEIN YIHY"/>
    <property type="match status" value="1"/>
</dbReference>
<dbReference type="Proteomes" id="UP000263012">
    <property type="component" value="Chromosome"/>
</dbReference>
<evidence type="ECO:0000256" key="1">
    <source>
        <dbReference type="ARBA" id="ARBA00004651"/>
    </source>
</evidence>
<feature type="transmembrane region" description="Helical" evidence="8">
    <location>
        <begin position="179"/>
        <end position="201"/>
    </location>
</feature>
<dbReference type="Pfam" id="PF03631">
    <property type="entry name" value="Virul_fac_BrkB"/>
    <property type="match status" value="1"/>
</dbReference>
<evidence type="ECO:0000256" key="4">
    <source>
        <dbReference type="ARBA" id="ARBA00022989"/>
    </source>
</evidence>
<keyword evidence="6" id="KW-0175">Coiled coil</keyword>
<evidence type="ECO:0000256" key="3">
    <source>
        <dbReference type="ARBA" id="ARBA00022692"/>
    </source>
</evidence>
<reference evidence="10" key="1">
    <citation type="submission" date="2017-11" db="EMBL/GenBank/DDBJ databases">
        <title>Phenotypic and genomic properties of facultatively anaerobic sulfur-reducing natronoarchaea from hypersaline soda lakes.</title>
        <authorList>
            <person name="Sorokin D.Y."/>
            <person name="Kublanov I.V."/>
            <person name="Roman P."/>
            <person name="Sinninghe Damste J.S."/>
            <person name="Golyshin P.N."/>
            <person name="Rojo D."/>
            <person name="Ciordia S."/>
            <person name="Mena M.D.C."/>
            <person name="Ferrer M."/>
            <person name="Messina E."/>
            <person name="Smedile F."/>
            <person name="La Spada G."/>
            <person name="La Cono V."/>
            <person name="Yakimov M.M."/>
        </authorList>
    </citation>
    <scope>NUCLEOTIDE SEQUENCE [LARGE SCALE GENOMIC DNA]</scope>
    <source>
        <strain evidence="10">AArc-Sl</strain>
    </source>
</reference>
<evidence type="ECO:0000256" key="8">
    <source>
        <dbReference type="SAM" id="Phobius"/>
    </source>
</evidence>
<evidence type="ECO:0000256" key="5">
    <source>
        <dbReference type="ARBA" id="ARBA00023136"/>
    </source>
</evidence>
<feature type="transmembrane region" description="Helical" evidence="8">
    <location>
        <begin position="416"/>
        <end position="436"/>
    </location>
</feature>
<evidence type="ECO:0000256" key="2">
    <source>
        <dbReference type="ARBA" id="ARBA00022475"/>
    </source>
</evidence>
<dbReference type="GO" id="GO:0005886">
    <property type="term" value="C:plasma membrane"/>
    <property type="evidence" value="ECO:0007669"/>
    <property type="project" value="UniProtKB-SubCell"/>
</dbReference>
<evidence type="ECO:0000256" key="6">
    <source>
        <dbReference type="SAM" id="Coils"/>
    </source>
</evidence>
<feature type="transmembrane region" description="Helical" evidence="8">
    <location>
        <begin position="48"/>
        <end position="66"/>
    </location>
</feature>
<accession>A0A343TLX8</accession>
<feature type="coiled-coil region" evidence="6">
    <location>
        <begin position="365"/>
        <end position="392"/>
    </location>
</feature>
<keyword evidence="10" id="KW-1185">Reference proteome</keyword>
<feature type="transmembrane region" description="Helical" evidence="8">
    <location>
        <begin position="147"/>
        <end position="173"/>
    </location>
</feature>
<comment type="subcellular location">
    <subcellularLocation>
        <location evidence="1">Cell membrane</location>
        <topology evidence="1">Multi-pass membrane protein</topology>
    </subcellularLocation>
</comment>
<keyword evidence="5 8" id="KW-0472">Membrane</keyword>
<feature type="transmembrane region" description="Helical" evidence="8">
    <location>
        <begin position="213"/>
        <end position="237"/>
    </location>
</feature>
<keyword evidence="2" id="KW-1003">Cell membrane</keyword>
<dbReference type="RefSeq" id="WP_394337304.1">
    <property type="nucleotide sequence ID" value="NZ_CP025066.1"/>
</dbReference>
<keyword evidence="3 8" id="KW-0812">Transmembrane</keyword>
<keyword evidence="4 8" id="KW-1133">Transmembrane helix</keyword>
<dbReference type="InterPro" id="IPR017039">
    <property type="entry name" value="Virul_fac_BrkB"/>
</dbReference>
<dbReference type="GeneID" id="37878835"/>
<feature type="transmembrane region" description="Helical" evidence="8">
    <location>
        <begin position="442"/>
        <end position="466"/>
    </location>
</feature>
<evidence type="ECO:0000256" key="7">
    <source>
        <dbReference type="SAM" id="MobiDB-lite"/>
    </source>
</evidence>
<gene>
    <name evidence="9" type="ORF">AArcSl_2479</name>
</gene>